<dbReference type="InterPro" id="IPR000086">
    <property type="entry name" value="NUDIX_hydrolase_dom"/>
</dbReference>
<keyword evidence="7" id="KW-0460">Magnesium</keyword>
<evidence type="ECO:0000256" key="8">
    <source>
        <dbReference type="ARBA" id="ARBA00023027"/>
    </source>
</evidence>
<keyword evidence="5" id="KW-0479">Metal-binding</keyword>
<keyword evidence="6" id="KW-0378">Hydrolase</keyword>
<evidence type="ECO:0000256" key="1">
    <source>
        <dbReference type="ARBA" id="ARBA00001946"/>
    </source>
</evidence>
<accession>A0A255GUL6</accession>
<dbReference type="EMBL" id="NMVQ01000034">
    <property type="protein sequence ID" value="OYO19387.1"/>
    <property type="molecule type" value="Genomic_DNA"/>
</dbReference>
<evidence type="ECO:0000256" key="7">
    <source>
        <dbReference type="ARBA" id="ARBA00022842"/>
    </source>
</evidence>
<comment type="cofactor">
    <cofactor evidence="1">
        <name>Mg(2+)</name>
        <dbReference type="ChEBI" id="CHEBI:18420"/>
    </cofactor>
</comment>
<dbReference type="PANTHER" id="PTHR42904:SF6">
    <property type="entry name" value="NAD-CAPPED RNA HYDROLASE NUDT12"/>
    <property type="match status" value="1"/>
</dbReference>
<evidence type="ECO:0000256" key="6">
    <source>
        <dbReference type="ARBA" id="ARBA00022801"/>
    </source>
</evidence>
<dbReference type="InterPro" id="IPR049734">
    <property type="entry name" value="NudC-like_C"/>
</dbReference>
<dbReference type="PANTHER" id="PTHR42904">
    <property type="entry name" value="NUDIX HYDROLASE, NUDC SUBFAMILY"/>
    <property type="match status" value="1"/>
</dbReference>
<dbReference type="InterPro" id="IPR020084">
    <property type="entry name" value="NUDIX_hydrolase_CS"/>
</dbReference>
<comment type="caution">
    <text evidence="11">The sequence shown here is derived from an EMBL/GenBank/DDBJ whole genome shotgun (WGS) entry which is preliminary data.</text>
</comment>
<evidence type="ECO:0000313" key="12">
    <source>
        <dbReference type="Proteomes" id="UP000216311"/>
    </source>
</evidence>
<keyword evidence="12" id="KW-1185">Reference proteome</keyword>
<feature type="domain" description="Nudix hydrolase" evidence="10">
    <location>
        <begin position="149"/>
        <end position="279"/>
    </location>
</feature>
<dbReference type="AlphaFoldDB" id="A0A255GUL6"/>
<dbReference type="RefSeq" id="WP_094364680.1">
    <property type="nucleotide sequence ID" value="NZ_NMVQ01000034.1"/>
</dbReference>
<dbReference type="OrthoDB" id="9791656at2"/>
<organism evidence="11 12">
    <name type="scientific">Enemella dayhoffiae</name>
    <dbReference type="NCBI Taxonomy" id="2016507"/>
    <lineage>
        <taxon>Bacteria</taxon>
        <taxon>Bacillati</taxon>
        <taxon>Actinomycetota</taxon>
        <taxon>Actinomycetes</taxon>
        <taxon>Propionibacteriales</taxon>
        <taxon>Propionibacteriaceae</taxon>
        <taxon>Enemella</taxon>
    </lineage>
</organism>
<protein>
    <recommendedName>
        <fullName evidence="4">NAD(+) diphosphatase</fullName>
        <ecNumber evidence="4">3.6.1.22</ecNumber>
    </recommendedName>
</protein>
<sequence length="299" mass="32731">MDYWNRGSLLDRVDAQRADPEWVARQWREGARLVRLDSSGRVACTPDRTALRSEAAAGAYDGQRQLLLGQAAGQSWFAECVDAGELGEADTLRRLNSTLSDAQRDLATAAVAVSHWHRLDPRCPGCGSETRVANGGFVRECPCGRILFPRTDSAVIVAILDDRNRVLLGHQRAWDGGRVSTFAGFVEAGESLEQAVHREMAEETGLELSSVEYFGSQPWPFPRSLMLGFVARAVGSEHRVDGEEIEYAEWFTPAELEQAVADGRCSVPGPGTIARRLLDAWLAGRFGGEDSGIVLNSTW</sequence>
<reference evidence="11 12" key="1">
    <citation type="submission" date="2017-07" db="EMBL/GenBank/DDBJ databases">
        <title>Draft whole genome sequences of clinical Proprionibacteriaceae strains.</title>
        <authorList>
            <person name="Bernier A.-M."/>
            <person name="Bernard K."/>
            <person name="Domingo M.-C."/>
        </authorList>
    </citation>
    <scope>NUCLEOTIDE SEQUENCE [LARGE SCALE GENOMIC DNA]</scope>
    <source>
        <strain evidence="11 12">NML 130396</strain>
    </source>
</reference>
<dbReference type="PROSITE" id="PS00893">
    <property type="entry name" value="NUDIX_BOX"/>
    <property type="match status" value="1"/>
</dbReference>
<name>A0A255GUL6_9ACTN</name>
<gene>
    <name evidence="11" type="ORF">CGZ93_13590</name>
</gene>
<dbReference type="GO" id="GO:0035529">
    <property type="term" value="F:NADH pyrophosphatase activity"/>
    <property type="evidence" value="ECO:0007669"/>
    <property type="project" value="TreeGrafter"/>
</dbReference>
<dbReference type="InterPro" id="IPR015797">
    <property type="entry name" value="NUDIX_hydrolase-like_dom_sf"/>
</dbReference>
<comment type="catalytic activity">
    <reaction evidence="9">
        <text>a 5'-end NAD(+)-phospho-ribonucleoside in mRNA + H2O = a 5'-end phospho-adenosine-phospho-ribonucleoside in mRNA + beta-nicotinamide D-ribonucleotide + 2 H(+)</text>
        <dbReference type="Rhea" id="RHEA:60876"/>
        <dbReference type="Rhea" id="RHEA-COMP:15698"/>
        <dbReference type="Rhea" id="RHEA-COMP:15719"/>
        <dbReference type="ChEBI" id="CHEBI:14649"/>
        <dbReference type="ChEBI" id="CHEBI:15377"/>
        <dbReference type="ChEBI" id="CHEBI:15378"/>
        <dbReference type="ChEBI" id="CHEBI:144029"/>
        <dbReference type="ChEBI" id="CHEBI:144051"/>
    </reaction>
    <physiologicalReaction direction="left-to-right" evidence="9">
        <dbReference type="Rhea" id="RHEA:60877"/>
    </physiologicalReaction>
</comment>
<dbReference type="Gene3D" id="3.90.79.10">
    <property type="entry name" value="Nucleoside Triphosphate Pyrophosphohydrolase"/>
    <property type="match status" value="1"/>
</dbReference>
<dbReference type="GO" id="GO:0005829">
    <property type="term" value="C:cytosol"/>
    <property type="evidence" value="ECO:0007669"/>
    <property type="project" value="TreeGrafter"/>
</dbReference>
<evidence type="ECO:0000256" key="5">
    <source>
        <dbReference type="ARBA" id="ARBA00022723"/>
    </source>
</evidence>
<dbReference type="PROSITE" id="PS51462">
    <property type="entry name" value="NUDIX"/>
    <property type="match status" value="1"/>
</dbReference>
<dbReference type="GO" id="GO:0019677">
    <property type="term" value="P:NAD+ catabolic process"/>
    <property type="evidence" value="ECO:0007669"/>
    <property type="project" value="TreeGrafter"/>
</dbReference>
<evidence type="ECO:0000313" key="11">
    <source>
        <dbReference type="EMBL" id="OYO19387.1"/>
    </source>
</evidence>
<evidence type="ECO:0000256" key="4">
    <source>
        <dbReference type="ARBA" id="ARBA00012381"/>
    </source>
</evidence>
<keyword evidence="8" id="KW-0520">NAD</keyword>
<dbReference type="Gene3D" id="3.90.79.20">
    <property type="match status" value="1"/>
</dbReference>
<dbReference type="GO" id="GO:0046872">
    <property type="term" value="F:metal ion binding"/>
    <property type="evidence" value="ECO:0007669"/>
    <property type="project" value="UniProtKB-KW"/>
</dbReference>
<dbReference type="SUPFAM" id="SSF55811">
    <property type="entry name" value="Nudix"/>
    <property type="match status" value="1"/>
</dbReference>
<dbReference type="Pfam" id="PF00293">
    <property type="entry name" value="NUDIX"/>
    <property type="match status" value="1"/>
</dbReference>
<dbReference type="GO" id="GO:0006742">
    <property type="term" value="P:NADP+ catabolic process"/>
    <property type="evidence" value="ECO:0007669"/>
    <property type="project" value="TreeGrafter"/>
</dbReference>
<dbReference type="InterPro" id="IPR050241">
    <property type="entry name" value="NAD-cap_RNA_hydrolase_NudC"/>
</dbReference>
<comment type="similarity">
    <text evidence="3">Belongs to the Nudix hydrolase family. NudC subfamily.</text>
</comment>
<evidence type="ECO:0000259" key="10">
    <source>
        <dbReference type="PROSITE" id="PS51462"/>
    </source>
</evidence>
<proteinExistence type="inferred from homology"/>
<dbReference type="EC" id="3.6.1.22" evidence="4"/>
<dbReference type="NCBIfam" id="NF001299">
    <property type="entry name" value="PRK00241.1"/>
    <property type="match status" value="1"/>
</dbReference>
<dbReference type="CDD" id="cd03429">
    <property type="entry name" value="NUDIX_NADH_pyrophosphatase_Nudt13"/>
    <property type="match status" value="1"/>
</dbReference>
<evidence type="ECO:0000256" key="3">
    <source>
        <dbReference type="ARBA" id="ARBA00009595"/>
    </source>
</evidence>
<dbReference type="Proteomes" id="UP000216311">
    <property type="component" value="Unassembled WGS sequence"/>
</dbReference>
<evidence type="ECO:0000256" key="9">
    <source>
        <dbReference type="ARBA" id="ARBA00023679"/>
    </source>
</evidence>
<evidence type="ECO:0000256" key="2">
    <source>
        <dbReference type="ARBA" id="ARBA00001947"/>
    </source>
</evidence>
<comment type="cofactor">
    <cofactor evidence="2">
        <name>Zn(2+)</name>
        <dbReference type="ChEBI" id="CHEBI:29105"/>
    </cofactor>
</comment>